<dbReference type="InterPro" id="IPR027417">
    <property type="entry name" value="P-loop_NTPase"/>
</dbReference>
<dbReference type="EMBL" id="BART01034987">
    <property type="protein sequence ID" value="GAH09803.1"/>
    <property type="molecule type" value="Genomic_DNA"/>
</dbReference>
<dbReference type="InterPro" id="IPR041682">
    <property type="entry name" value="AAA_14"/>
</dbReference>
<gene>
    <name evidence="2" type="ORF">S01H4_59611</name>
</gene>
<feature type="domain" description="AAA" evidence="1">
    <location>
        <begin position="17"/>
        <end position="105"/>
    </location>
</feature>
<organism evidence="2">
    <name type="scientific">marine sediment metagenome</name>
    <dbReference type="NCBI Taxonomy" id="412755"/>
    <lineage>
        <taxon>unclassified sequences</taxon>
        <taxon>metagenomes</taxon>
        <taxon>ecological metagenomes</taxon>
    </lineage>
</organism>
<evidence type="ECO:0000259" key="1">
    <source>
        <dbReference type="Pfam" id="PF13173"/>
    </source>
</evidence>
<protein>
    <recommendedName>
        <fullName evidence="1">AAA domain-containing protein</fullName>
    </recommendedName>
</protein>
<dbReference type="Pfam" id="PF13173">
    <property type="entry name" value="AAA_14"/>
    <property type="match status" value="1"/>
</dbReference>
<reference evidence="2" key="1">
    <citation type="journal article" date="2014" name="Front. Microbiol.">
        <title>High frequency of phylogenetically diverse reductive dehalogenase-homologous genes in deep subseafloor sedimentary metagenomes.</title>
        <authorList>
            <person name="Kawai M."/>
            <person name="Futagami T."/>
            <person name="Toyoda A."/>
            <person name="Takaki Y."/>
            <person name="Nishi S."/>
            <person name="Hori S."/>
            <person name="Arai W."/>
            <person name="Tsubouchi T."/>
            <person name="Morono Y."/>
            <person name="Uchiyama I."/>
            <person name="Ito T."/>
            <person name="Fujiyama A."/>
            <person name="Inagaki F."/>
            <person name="Takami H."/>
        </authorList>
    </citation>
    <scope>NUCLEOTIDE SEQUENCE</scope>
    <source>
        <strain evidence="2">Expedition CK06-06</strain>
    </source>
</reference>
<name>X1EMB2_9ZZZZ</name>
<dbReference type="PANTHER" id="PTHR43566:SF2">
    <property type="entry name" value="DUF4143 DOMAIN-CONTAINING PROTEIN"/>
    <property type="match status" value="1"/>
</dbReference>
<dbReference type="AlphaFoldDB" id="X1EMB2"/>
<dbReference type="SUPFAM" id="SSF52540">
    <property type="entry name" value="P-loop containing nucleoside triphosphate hydrolases"/>
    <property type="match status" value="1"/>
</dbReference>
<accession>X1EMB2</accession>
<feature type="non-terminal residue" evidence="2">
    <location>
        <position position="106"/>
    </location>
</feature>
<sequence length="106" mass="12504">MEYIERSLDLEQVLLHKSCFLFGPRQTGKTWIIKNRLSKYKYFNLLDTKTYTQFAYSPNILQELINSNDRVVIIDEIQRLPVLLNEVQLLIDENDIHFLLTGSSAR</sequence>
<evidence type="ECO:0000313" key="2">
    <source>
        <dbReference type="EMBL" id="GAH09803.1"/>
    </source>
</evidence>
<comment type="caution">
    <text evidence="2">The sequence shown here is derived from an EMBL/GenBank/DDBJ whole genome shotgun (WGS) entry which is preliminary data.</text>
</comment>
<proteinExistence type="predicted"/>
<dbReference type="PANTHER" id="PTHR43566">
    <property type="entry name" value="CONSERVED PROTEIN"/>
    <property type="match status" value="1"/>
</dbReference>